<evidence type="ECO:0000256" key="8">
    <source>
        <dbReference type="ARBA" id="ARBA00023125"/>
    </source>
</evidence>
<dbReference type="InterPro" id="IPR032673">
    <property type="entry name" value="DNA_photolyase_2_CS"/>
</dbReference>
<dbReference type="InParanoid" id="A7RWM4"/>
<keyword evidence="17" id="KW-1185">Reference proteome</keyword>
<evidence type="ECO:0000256" key="7">
    <source>
        <dbReference type="ARBA" id="ARBA00022827"/>
    </source>
</evidence>
<evidence type="ECO:0000256" key="5">
    <source>
        <dbReference type="ARBA" id="ARBA00022630"/>
    </source>
</evidence>
<evidence type="ECO:0000256" key="6">
    <source>
        <dbReference type="ARBA" id="ARBA00022763"/>
    </source>
</evidence>
<sequence>MIKGLQEVEKELKELEISFHLLLGDPGKVLPEFVKSAGIGGIVVDFCPLRLPTQWVNDVVKAVPKDVPVCQVDAHNIVPCWHASPKLEYGARTIRPKIHKVLTEFLTEFPPVIKHSHVSGEKTKTTDWDAVDTFIEVDRSVGEVDWAKPGTAEGLFMLESFCKDRLKYFHSSRNDPTKRALSNLSPWFHTGQISPQRAILRVRDFRSKFRESVESFIEECIIRRELSDNFCYYNNEKYDSIEGTNEWARKTLNDHAKDKREYLYARGKLEKAQTHDDLWNAAQRQLVREGKLHGFLRMYWAKKILEWTDSPETALSDAIYFNDKYALDGIDPNGYVGCMWSVCGIHDQGWAERPVFGKIRYMNYKGCQRKFAVAEFVKRYKP</sequence>
<organism evidence="16 17">
    <name type="scientific">Nematostella vectensis</name>
    <name type="common">Starlet sea anemone</name>
    <dbReference type="NCBI Taxonomy" id="45351"/>
    <lineage>
        <taxon>Eukaryota</taxon>
        <taxon>Metazoa</taxon>
        <taxon>Cnidaria</taxon>
        <taxon>Anthozoa</taxon>
        <taxon>Hexacorallia</taxon>
        <taxon>Actiniaria</taxon>
        <taxon>Edwardsiidae</taxon>
        <taxon>Nematostella</taxon>
    </lineage>
</organism>
<dbReference type="SUPFAM" id="SSF48173">
    <property type="entry name" value="Cryptochrome/photolyase FAD-binding domain"/>
    <property type="match status" value="1"/>
</dbReference>
<evidence type="ECO:0000256" key="13">
    <source>
        <dbReference type="ARBA" id="ARBA00059220"/>
    </source>
</evidence>
<keyword evidence="7" id="KW-0274">FAD</keyword>
<dbReference type="PhylomeDB" id="A7RWM4"/>
<dbReference type="InterPro" id="IPR052219">
    <property type="entry name" value="Photolyase_Class-2"/>
</dbReference>
<comment type="function">
    <text evidence="13">Involved in repair of UV radiation-induced DNA damage. Catalyzes the light-dependent monomerization (300-600 nm) of cyclobutyl pyrimidine dimers (in cis-syn configuration), which are formed between adjacent bases on the same DNA strand upon exposure to ultraviolet radiation.</text>
</comment>
<comment type="catalytic activity">
    <reaction evidence="12">
        <text>cyclobutadipyrimidine (in DNA) = 2 pyrimidine residues (in DNA).</text>
        <dbReference type="EC" id="4.1.99.3"/>
    </reaction>
</comment>
<proteinExistence type="inferred from homology"/>
<dbReference type="SUPFAM" id="SSF52425">
    <property type="entry name" value="Cryptochrome/photolyase, N-terminal domain"/>
    <property type="match status" value="1"/>
</dbReference>
<dbReference type="Gene3D" id="1.10.579.10">
    <property type="entry name" value="DNA Cyclobutane Dipyrimidine Photolyase, subunit A, domain 3"/>
    <property type="match status" value="1"/>
</dbReference>
<keyword evidence="5" id="KW-0285">Flavoprotein</keyword>
<evidence type="ECO:0000256" key="11">
    <source>
        <dbReference type="ARBA" id="ARBA00031671"/>
    </source>
</evidence>
<accession>A7RWM4</accession>
<keyword evidence="9" id="KW-0234">DNA repair</keyword>
<evidence type="ECO:0000256" key="9">
    <source>
        <dbReference type="ARBA" id="ARBA00023204"/>
    </source>
</evidence>
<dbReference type="EC" id="4.1.99.3" evidence="3"/>
<dbReference type="AlphaFoldDB" id="A7RWM4"/>
<dbReference type="InterPro" id="IPR006050">
    <property type="entry name" value="DNA_photolyase_N"/>
</dbReference>
<evidence type="ECO:0000256" key="10">
    <source>
        <dbReference type="ARBA" id="ARBA00023239"/>
    </source>
</evidence>
<dbReference type="PANTHER" id="PTHR10211:SF0">
    <property type="entry name" value="DEOXYRIBODIPYRIMIDINE PHOTO-LYASE"/>
    <property type="match status" value="1"/>
</dbReference>
<dbReference type="FunFam" id="1.25.40.80:FF:000004">
    <property type="entry name" value="Deoxyribodipyrimidine photolyase"/>
    <property type="match status" value="1"/>
</dbReference>
<evidence type="ECO:0000313" key="17">
    <source>
        <dbReference type="Proteomes" id="UP000001593"/>
    </source>
</evidence>
<dbReference type="eggNOG" id="KOG0133">
    <property type="taxonomic scope" value="Eukaryota"/>
</dbReference>
<dbReference type="InterPro" id="IPR036134">
    <property type="entry name" value="Crypto/Photolyase_FAD-like_sf"/>
</dbReference>
<evidence type="ECO:0000256" key="2">
    <source>
        <dbReference type="ARBA" id="ARBA00006409"/>
    </source>
</evidence>
<evidence type="ECO:0000313" key="16">
    <source>
        <dbReference type="EMBL" id="EDO44191.1"/>
    </source>
</evidence>
<dbReference type="GO" id="GO:0000719">
    <property type="term" value="P:photoreactive repair"/>
    <property type="evidence" value="ECO:0000318"/>
    <property type="project" value="GO_Central"/>
</dbReference>
<name>A7RWM4_NEMVE</name>
<evidence type="ECO:0000256" key="1">
    <source>
        <dbReference type="ARBA" id="ARBA00001974"/>
    </source>
</evidence>
<dbReference type="Pfam" id="PF00875">
    <property type="entry name" value="DNA_photolyase"/>
    <property type="match status" value="1"/>
</dbReference>
<dbReference type="NCBIfam" id="TIGR00591">
    <property type="entry name" value="phr2"/>
    <property type="match status" value="1"/>
</dbReference>
<dbReference type="InterPro" id="IPR036155">
    <property type="entry name" value="Crypto/Photolyase_N_sf"/>
</dbReference>
<dbReference type="PANTHER" id="PTHR10211">
    <property type="entry name" value="DEOXYRIBODIPYRIMIDINE PHOTOLYASE"/>
    <property type="match status" value="1"/>
</dbReference>
<evidence type="ECO:0000256" key="12">
    <source>
        <dbReference type="ARBA" id="ARBA00033999"/>
    </source>
</evidence>
<dbReference type="HOGENOM" id="CLU_026342_0_0_1"/>
<dbReference type="PROSITE" id="PS01083">
    <property type="entry name" value="DNA_PHOTOLYASES_2_1"/>
    <property type="match status" value="1"/>
</dbReference>
<evidence type="ECO:0000259" key="15">
    <source>
        <dbReference type="PROSITE" id="PS51645"/>
    </source>
</evidence>
<dbReference type="PROSITE" id="PS01084">
    <property type="entry name" value="DNA_PHOTOLYASES_2_2"/>
    <property type="match status" value="1"/>
</dbReference>
<dbReference type="PROSITE" id="PS51645">
    <property type="entry name" value="PHR_CRY_ALPHA_BETA"/>
    <property type="match status" value="1"/>
</dbReference>
<evidence type="ECO:0000256" key="4">
    <source>
        <dbReference type="ARBA" id="ARBA00014046"/>
    </source>
</evidence>
<dbReference type="InterPro" id="IPR008148">
    <property type="entry name" value="DNA_photolyase_2"/>
</dbReference>
<dbReference type="FunFam" id="1.10.579.10:FF:000002">
    <property type="entry name" value="Deoxyribodipyrimidine photolyase"/>
    <property type="match status" value="1"/>
</dbReference>
<keyword evidence="10" id="KW-0456">Lyase</keyword>
<keyword evidence="8" id="KW-0238">DNA-binding</keyword>
<dbReference type="FunFam" id="3.40.50.620:FF:000649">
    <property type="entry name" value="Predicted protein"/>
    <property type="match status" value="1"/>
</dbReference>
<dbReference type="Gene3D" id="3.40.50.620">
    <property type="entry name" value="HUPs"/>
    <property type="match status" value="1"/>
</dbReference>
<dbReference type="EMBL" id="DS469547">
    <property type="protein sequence ID" value="EDO44191.1"/>
    <property type="molecule type" value="Genomic_DNA"/>
</dbReference>
<dbReference type="Proteomes" id="UP000001593">
    <property type="component" value="Unassembled WGS sequence"/>
</dbReference>
<evidence type="ECO:0000256" key="14">
    <source>
        <dbReference type="ARBA" id="ARBA00083107"/>
    </source>
</evidence>
<feature type="domain" description="Photolyase/cryptochrome alpha/beta" evidence="15">
    <location>
        <begin position="1"/>
        <end position="80"/>
    </location>
</feature>
<dbReference type="KEGG" id="nve:5516123"/>
<dbReference type="STRING" id="45351.A7RWM4"/>
<reference evidence="16 17" key="1">
    <citation type="journal article" date="2007" name="Science">
        <title>Sea anemone genome reveals ancestral eumetazoan gene repertoire and genomic organization.</title>
        <authorList>
            <person name="Putnam N.H."/>
            <person name="Srivastava M."/>
            <person name="Hellsten U."/>
            <person name="Dirks B."/>
            <person name="Chapman J."/>
            <person name="Salamov A."/>
            <person name="Terry A."/>
            <person name="Shapiro H."/>
            <person name="Lindquist E."/>
            <person name="Kapitonov V.V."/>
            <person name="Jurka J."/>
            <person name="Genikhovich G."/>
            <person name="Grigoriev I.V."/>
            <person name="Lucas S.M."/>
            <person name="Steele R.E."/>
            <person name="Finnerty J.R."/>
            <person name="Technau U."/>
            <person name="Martindale M.Q."/>
            <person name="Rokhsar D.S."/>
        </authorList>
    </citation>
    <scope>NUCLEOTIDE SEQUENCE [LARGE SCALE GENOMIC DNA]</scope>
    <source>
        <strain evidence="17">CH2 X CH6</strain>
    </source>
</reference>
<dbReference type="InterPro" id="IPR014729">
    <property type="entry name" value="Rossmann-like_a/b/a_fold"/>
</dbReference>
<dbReference type="GO" id="GO:0003904">
    <property type="term" value="F:deoxyribodipyrimidine photo-lyase activity"/>
    <property type="evidence" value="ECO:0000318"/>
    <property type="project" value="GO_Central"/>
</dbReference>
<keyword evidence="6" id="KW-0227">DNA damage</keyword>
<dbReference type="Gene3D" id="1.25.40.80">
    <property type="match status" value="1"/>
</dbReference>
<dbReference type="OMA" id="IHNYLRM"/>
<evidence type="ECO:0000256" key="3">
    <source>
        <dbReference type="ARBA" id="ARBA00013149"/>
    </source>
</evidence>
<dbReference type="GO" id="GO:0003677">
    <property type="term" value="F:DNA binding"/>
    <property type="evidence" value="ECO:0007669"/>
    <property type="project" value="UniProtKB-KW"/>
</dbReference>
<protein>
    <recommendedName>
        <fullName evidence="4">Deoxyribodipyrimidine photo-lyase</fullName>
        <ecNumber evidence="3">4.1.99.3</ecNumber>
    </recommendedName>
    <alternativeName>
        <fullName evidence="11">DNA photolyase</fullName>
    </alternativeName>
    <alternativeName>
        <fullName evidence="14">Photoreactivating enzyme</fullName>
    </alternativeName>
</protein>
<comment type="similarity">
    <text evidence="2">Belongs to the DNA photolyase class-2 family.</text>
</comment>
<gene>
    <name evidence="16" type="ORF">NEMVEDRAFT_v1g163561</name>
</gene>
<comment type="cofactor">
    <cofactor evidence="1">
        <name>FAD</name>
        <dbReference type="ChEBI" id="CHEBI:57692"/>
    </cofactor>
</comment>